<keyword evidence="2" id="KW-1185">Reference proteome</keyword>
<dbReference type="EMBL" id="QOKW01000005">
    <property type="protein sequence ID" value="KAA0681822.1"/>
    <property type="molecule type" value="Genomic_DNA"/>
</dbReference>
<organism evidence="1 2">
    <name type="scientific">Roseomonas genomospecies 6</name>
    <dbReference type="NCBI Taxonomy" id="214106"/>
    <lineage>
        <taxon>Bacteria</taxon>
        <taxon>Pseudomonadati</taxon>
        <taxon>Pseudomonadota</taxon>
        <taxon>Alphaproteobacteria</taxon>
        <taxon>Acetobacterales</taxon>
        <taxon>Roseomonadaceae</taxon>
        <taxon>Roseomonas</taxon>
    </lineage>
</organism>
<gene>
    <name evidence="1" type="ORF">DS843_08580</name>
</gene>
<comment type="caution">
    <text evidence="1">The sequence shown here is derived from an EMBL/GenBank/DDBJ whole genome shotgun (WGS) entry which is preliminary data.</text>
</comment>
<accession>A0A9W7NKZ3</accession>
<dbReference type="RefSeq" id="WP_149468482.1">
    <property type="nucleotide sequence ID" value="NZ_QOKW01000005.1"/>
</dbReference>
<dbReference type="InterPro" id="IPR036869">
    <property type="entry name" value="J_dom_sf"/>
</dbReference>
<sequence length="257" mass="27601">MTAPDGYPFDALDARRTAFDDAGAGLFPSAAASAVPVSPVPVSPVPVSPIPVRSGPQFIPYTVPCAVEFAAAVIRLAAGRGTDVSTLAASALLLVPDRMPDPGAPDGGERTVLEMRLPPGHAESAIRRALAAVLALADPGCRLVAAEEAGRLEAAVETLTYRNKALAHALERVSFRPLDGKLTQVRDAAQMFGFVNEWCFDEDRVVKRFRELAPVYHPDTGVVACRDRMAQLIDARNLLINHVRTAYRSGPWTRRQP</sequence>
<protein>
    <recommendedName>
        <fullName evidence="3">J domain-containing protein</fullName>
    </recommendedName>
</protein>
<dbReference type="Proteomes" id="UP000480854">
    <property type="component" value="Unassembled WGS sequence"/>
</dbReference>
<reference evidence="1 2" key="1">
    <citation type="submission" date="2018-07" db="EMBL/GenBank/DDBJ databases">
        <title>Genome sequence of Azospirillum sp. ATCC 49961.</title>
        <authorList>
            <person name="Sant'Anna F.H."/>
            <person name="Baldani J.I."/>
            <person name="Zilli J.E."/>
            <person name="Reis V.M."/>
            <person name="Hartmann A."/>
            <person name="Cruz L."/>
            <person name="de Souza E.M."/>
            <person name="de Oliveira Pedrosa F."/>
            <person name="Passaglia L.M.P."/>
        </authorList>
    </citation>
    <scope>NUCLEOTIDE SEQUENCE [LARGE SCALE GENOMIC DNA]</scope>
    <source>
        <strain evidence="1 2">ATCC 49961</strain>
    </source>
</reference>
<name>A0A9W7NKZ3_9PROT</name>
<proteinExistence type="predicted"/>
<dbReference type="SUPFAM" id="SSF46565">
    <property type="entry name" value="Chaperone J-domain"/>
    <property type="match status" value="1"/>
</dbReference>
<evidence type="ECO:0000313" key="1">
    <source>
        <dbReference type="EMBL" id="KAA0681822.1"/>
    </source>
</evidence>
<evidence type="ECO:0000313" key="2">
    <source>
        <dbReference type="Proteomes" id="UP000480854"/>
    </source>
</evidence>
<evidence type="ECO:0008006" key="3">
    <source>
        <dbReference type="Google" id="ProtNLM"/>
    </source>
</evidence>
<dbReference type="AlphaFoldDB" id="A0A9W7NKZ3"/>
<dbReference type="OrthoDB" id="7302646at2"/>